<dbReference type="PROSITE" id="PS50093">
    <property type="entry name" value="PKD"/>
    <property type="match status" value="1"/>
</dbReference>
<dbReference type="InterPro" id="IPR013783">
    <property type="entry name" value="Ig-like_fold"/>
</dbReference>
<dbReference type="Pfam" id="PF13585">
    <property type="entry name" value="CHU_C"/>
    <property type="match status" value="1"/>
</dbReference>
<dbReference type="AlphaFoldDB" id="A0A1W6MIW2"/>
<dbReference type="InterPro" id="IPR035986">
    <property type="entry name" value="PKD_dom_sf"/>
</dbReference>
<dbReference type="InterPro" id="IPR000601">
    <property type="entry name" value="PKD_dom"/>
</dbReference>
<evidence type="ECO:0000259" key="1">
    <source>
        <dbReference type="PROSITE" id="PS50093"/>
    </source>
</evidence>
<dbReference type="Proteomes" id="UP000193431">
    <property type="component" value="Chromosome"/>
</dbReference>
<dbReference type="NCBIfam" id="TIGR04131">
    <property type="entry name" value="Bac_Flav_CTERM"/>
    <property type="match status" value="1"/>
</dbReference>
<gene>
    <name evidence="2" type="ORF">BST97_05880</name>
</gene>
<dbReference type="InterPro" id="IPR026341">
    <property type="entry name" value="T9SS_type_B"/>
</dbReference>
<feature type="domain" description="PKD" evidence="1">
    <location>
        <begin position="432"/>
        <end position="463"/>
    </location>
</feature>
<dbReference type="Gene3D" id="2.60.40.10">
    <property type="entry name" value="Immunoglobulins"/>
    <property type="match status" value="1"/>
</dbReference>
<proteinExistence type="predicted"/>
<name>A0A1W6MIW2_9FLAO</name>
<sequence length="997" mass="110420">MKHFLTLVILICSLLCQSQNQNNWWFFGQNAGLNFTGNSVLPVTGQLVTFEGSAAISDICGDLLFYTDGSEVYDRNGIIMPNGSDLLGDPSSTQSAIIVPQPQNPNIYYVFTVGRSRTLIGLNYSVVDMTLNNGNGDVIPSQKNINLLSNCAEKVFATQHANGTDAWIVAYGESIPDTEIYDRFHAFKLTPNGLDVNAVVETSSVGTRVSFDARGYLRISKNGDQIVMTTPGIVDTNNPSFAGRGAWLLNFNNATGTVSGPQRLQFTNGLYAYGCEFSGDGSKIYLDLNTADGGIQQSNNGGVGERTLLQYDLNQPNFASTPVTIFQTSPIDPTDDLARGALQRGPNDKIYYPRGETPWLSVINDPNAAGTSCNFVELGQQLLPGTLATEGLPPFYNFEFEPNLRVGIGCSGLPTQFFADPIGQCANSQVSWDFGDPGSVNNSSNEVDPIHIYENAGTYTVTLHIDTPFQNYVVTRVIQIPQAPSTNPIEPKFYCDDSTDTGVIPINLDEIYQEVLGNQSSNVFEASIHSTRENAEQEQNAIVSSDTVSSGTYFARVDRQDGASCFEIQSFEIEIIPFIQVEPIEDQLLCDGTENDGVEIFDLLVIAEQSLIDIDESVLDITFYDDLLNAQNGVAGISLPYENQQRREEIFVRYEYKTQPTCPVFQNFFIEVNAFPEIPFLETYLICDDSSDDGVEAFDLNFFFADQVQAENSEPMNISFHANEEEAINDELPLTNPYFNEELTERLWMRVENSANSECALIEPIDIEVGILPRVTQQNMVVKCPEDRVILTAISGYDQYLWSTGADVASIEVTNFGSYTVEVTDFNGCSNSATIEVVPFDEIEITEIEVTQFRVNQNSIEVSVRNGGPWTYSLDNFVYQESPLFENLVPGTYTIYVRGENACDTATETATIVGAKPFFTPNDDGFNDYWQVTEIDSIPEARVFVFDRFGKLLKQLDPLGPGWDGNFNGNAMPSTDYWYLVELPDGQNFKGHFTLKR</sequence>
<keyword evidence="3" id="KW-1185">Reference proteome</keyword>
<dbReference type="SUPFAM" id="SSF49299">
    <property type="entry name" value="PKD domain"/>
    <property type="match status" value="1"/>
</dbReference>
<organism evidence="2 3">
    <name type="scientific">Nonlabens spongiae</name>
    <dbReference type="NCBI Taxonomy" id="331648"/>
    <lineage>
        <taxon>Bacteria</taxon>
        <taxon>Pseudomonadati</taxon>
        <taxon>Bacteroidota</taxon>
        <taxon>Flavobacteriia</taxon>
        <taxon>Flavobacteriales</taxon>
        <taxon>Flavobacteriaceae</taxon>
        <taxon>Nonlabens</taxon>
    </lineage>
</organism>
<dbReference type="CDD" id="cd00146">
    <property type="entry name" value="PKD"/>
    <property type="match status" value="1"/>
</dbReference>
<protein>
    <recommendedName>
        <fullName evidence="1">PKD domain-containing protein</fullName>
    </recommendedName>
</protein>
<dbReference type="EMBL" id="CP019344">
    <property type="protein sequence ID" value="ARN77554.1"/>
    <property type="molecule type" value="Genomic_DNA"/>
</dbReference>
<evidence type="ECO:0000313" key="2">
    <source>
        <dbReference type="EMBL" id="ARN77554.1"/>
    </source>
</evidence>
<accession>A0A1W6MIW2</accession>
<reference evidence="2 3" key="1">
    <citation type="submission" date="2016-11" db="EMBL/GenBank/DDBJ databases">
        <title>Trade-off between light-utilization and light-protection in marine flavobacteria.</title>
        <authorList>
            <person name="Kumagai Y."/>
        </authorList>
    </citation>
    <scope>NUCLEOTIDE SEQUENCE [LARGE SCALE GENOMIC DNA]</scope>
    <source>
        <strain evidence="2 3">JCM 13191</strain>
    </source>
</reference>
<dbReference type="STRING" id="331648.BST97_05880"/>
<evidence type="ECO:0000313" key="3">
    <source>
        <dbReference type="Proteomes" id="UP000193431"/>
    </source>
</evidence>
<dbReference type="Pfam" id="PF18911">
    <property type="entry name" value="PKD_4"/>
    <property type="match status" value="1"/>
</dbReference>